<dbReference type="InterPro" id="IPR036890">
    <property type="entry name" value="HATPase_C_sf"/>
</dbReference>
<dbReference type="Pfam" id="PF13589">
    <property type="entry name" value="HATPase_c_3"/>
    <property type="match status" value="1"/>
</dbReference>
<organism evidence="3 4">
    <name type="scientific">Exophiala sideris</name>
    <dbReference type="NCBI Taxonomy" id="1016849"/>
    <lineage>
        <taxon>Eukaryota</taxon>
        <taxon>Fungi</taxon>
        <taxon>Dikarya</taxon>
        <taxon>Ascomycota</taxon>
        <taxon>Pezizomycotina</taxon>
        <taxon>Eurotiomycetes</taxon>
        <taxon>Chaetothyriomycetidae</taxon>
        <taxon>Chaetothyriales</taxon>
        <taxon>Herpotrichiellaceae</taxon>
        <taxon>Exophiala</taxon>
    </lineage>
</organism>
<dbReference type="InterPro" id="IPR042120">
    <property type="entry name" value="MutL_C_dimsub"/>
</dbReference>
<dbReference type="PANTHER" id="PTHR10073:SF47">
    <property type="entry name" value="DNA MISMATCH REPAIR PROTEIN MLH3"/>
    <property type="match status" value="1"/>
</dbReference>
<dbReference type="InterPro" id="IPR042121">
    <property type="entry name" value="MutL_C_regsub"/>
</dbReference>
<dbReference type="Gene3D" id="3.30.1540.20">
    <property type="entry name" value="MutL, C-terminal domain, dimerisation subdomain"/>
    <property type="match status" value="1"/>
</dbReference>
<evidence type="ECO:0000313" key="4">
    <source>
        <dbReference type="Proteomes" id="UP001345691"/>
    </source>
</evidence>
<dbReference type="Gene3D" id="3.30.565.10">
    <property type="entry name" value="Histidine kinase-like ATPase, C-terminal domain"/>
    <property type="match status" value="1"/>
</dbReference>
<comment type="caution">
    <text evidence="3">The sequence shown here is derived from an EMBL/GenBank/DDBJ whole genome shotgun (WGS) entry which is preliminary data.</text>
</comment>
<dbReference type="InterPro" id="IPR037198">
    <property type="entry name" value="MutL_C_sf"/>
</dbReference>
<dbReference type="Proteomes" id="UP001345691">
    <property type="component" value="Unassembled WGS sequence"/>
</dbReference>
<evidence type="ECO:0000256" key="1">
    <source>
        <dbReference type="ARBA" id="ARBA00006082"/>
    </source>
</evidence>
<dbReference type="SMART" id="SM00853">
    <property type="entry name" value="MutL_C"/>
    <property type="match status" value="1"/>
</dbReference>
<feature type="domain" description="MutL C-terminal dimerisation" evidence="2">
    <location>
        <begin position="645"/>
        <end position="838"/>
    </location>
</feature>
<dbReference type="SUPFAM" id="SSF118116">
    <property type="entry name" value="DNA mismatch repair protein MutL"/>
    <property type="match status" value="2"/>
</dbReference>
<name>A0ABR0JB08_9EURO</name>
<dbReference type="InterPro" id="IPR014790">
    <property type="entry name" value="MutL_C"/>
</dbReference>
<comment type="similarity">
    <text evidence="1">Belongs to the DNA mismatch repair MutL/HexB family.</text>
</comment>
<dbReference type="InterPro" id="IPR038973">
    <property type="entry name" value="MutL/Mlh/Pms-like"/>
</dbReference>
<dbReference type="Gene3D" id="3.30.1370.100">
    <property type="entry name" value="MutL, C-terminal domain, regulatory subdomain"/>
    <property type="match status" value="1"/>
</dbReference>
<dbReference type="EMBL" id="JAVRRF010000012">
    <property type="protein sequence ID" value="KAK5059643.1"/>
    <property type="molecule type" value="Genomic_DNA"/>
</dbReference>
<proteinExistence type="inferred from homology"/>
<accession>A0ABR0JB08</accession>
<evidence type="ECO:0000259" key="2">
    <source>
        <dbReference type="SMART" id="SM00853"/>
    </source>
</evidence>
<keyword evidence="4" id="KW-1185">Reference proteome</keyword>
<dbReference type="PANTHER" id="PTHR10073">
    <property type="entry name" value="DNA MISMATCH REPAIR PROTEIN MLH, PMS, MUTL"/>
    <property type="match status" value="1"/>
</dbReference>
<protein>
    <submittedName>
        <fullName evidence="3">DNA mismatch repair protein</fullName>
    </submittedName>
</protein>
<evidence type="ECO:0000313" key="3">
    <source>
        <dbReference type="EMBL" id="KAK5059643.1"/>
    </source>
</evidence>
<gene>
    <name evidence="3" type="primary">MLH3</name>
    <name evidence="3" type="ORF">LTR69_006232</name>
</gene>
<dbReference type="SUPFAM" id="SSF55874">
    <property type="entry name" value="ATPase domain of HSP90 chaperone/DNA topoisomerase II/histidine kinase"/>
    <property type="match status" value="1"/>
</dbReference>
<reference evidence="3 4" key="1">
    <citation type="submission" date="2023-08" db="EMBL/GenBank/DDBJ databases">
        <title>Black Yeasts Isolated from many extreme environments.</title>
        <authorList>
            <person name="Coleine C."/>
            <person name="Stajich J.E."/>
            <person name="Selbmann L."/>
        </authorList>
    </citation>
    <scope>NUCLEOTIDE SEQUENCE [LARGE SCALE GENOMIC DNA]</scope>
    <source>
        <strain evidence="3 4">CCFEE 6328</strain>
    </source>
</reference>
<sequence>MMVSPAIAPLSEEVRSRLSSAREIVSPEDVVEGLVRNALDAEAHTIALELDLAKGYISVQDDGIGIDDLEFSENGYLAKHHCTSKSNSTRLFYGSQGRFLASLSSLSLLSITSKRSNSAHGNRLVLYRGRPVGRHLRLNDEDTGLRRGGTLVHVQNLFGEIPVRSKHLSRRYSAPTEVDKTFEQVKKTLVAYLLAGKHLDGLRLSLKCGKRRYVHDGTVLPISDHLALEPTVSTLCQAGLLPDARSATWKLASIQTSELCIHAALSTAPAPSRSIQFISVGHLPLTRSNQDDWLFDVINDVFQASNFGIMESHVDTEVSITGHRAPPFRAPNDVKPRRSVDHWPMFYIRIDTKSDMMTQLLRPSADCPEPRLGLEHLTNALQSLLYEFLNANGFKRGRLKREKYRGMAGKGSGNVLLDTNTDRRVVADRAGVARTPSSLVHWPRVKSGRSYDQLDINYGIGSLAPSEKVMAQAEVGGHTHTDNGDIGERTLSEEDHACKQGQRQETSYATSGDFTTDAEAVQWQNPRDGRVLRIHPRTGALLTIKDAPSLRPGLDSRSAAYHSVKLEQAGASMPQGNDGSKPGIALKLQKYKDLLALRKSEISIPSMTSTDTTIYNTTGRSTGLSEICASTSRSPTKEALADAQVIGQVDQKFLLVVTPAMMSSSSESTSSRLLLLIDQHAADERVRFERLCEEVCQSATTCLTKPMVFEVDVNEVALFEIRREYFKRWAIKYAIASGVDAHSCSGPSSTASFVEIESLPPLIVERCRTDPKLLINLLRDEIWSEHCQARAVCKEAVSEEQSKQESGWISEVAHCPTLMMEMVKSRACRTAIMFNDDLALNECIALVRRLSTCVLPFQCAHGRPTLTVLGEFDQIDEIQDTFCAFIDDELDIGTIGGDIGFRSAWETWMTTT</sequence>
<dbReference type="Pfam" id="PF08676">
    <property type="entry name" value="MutL_C"/>
    <property type="match status" value="1"/>
</dbReference>